<proteinExistence type="predicted"/>
<keyword evidence="2" id="KW-0472">Membrane</keyword>
<keyword evidence="2" id="KW-1133">Transmembrane helix</keyword>
<accession>A0A3S1B6U1</accession>
<feature type="compositionally biased region" description="Basic and acidic residues" evidence="1">
    <location>
        <begin position="38"/>
        <end position="60"/>
    </location>
</feature>
<sequence length="249" mass="27738">MLYNMKSGTLHPRFFLLPLFFRGMVKHANRRRAIHVTGRGDRGTGEDKRGKEGKGGNSCHEETSVYIGGRVWAGQDTHSSRGRDNGPQWPTMAHNGQPEILMVFAHAHSSNPPLEYRQLKEAHRPRNNVQGFRRPSVREQESFAKLPRENKRILDSSAPYPAHSEIYRTGETPAKPAIIIILIIIIIIIILIIIINIIIIIVTTTTTTTTTDTTTTTTTTTTSSETTTTTININANVMTVTTIDDAPRS</sequence>
<organism evidence="3 4">
    <name type="scientific">Elysia chlorotica</name>
    <name type="common">Eastern emerald elysia</name>
    <name type="synonym">Sea slug</name>
    <dbReference type="NCBI Taxonomy" id="188477"/>
    <lineage>
        <taxon>Eukaryota</taxon>
        <taxon>Metazoa</taxon>
        <taxon>Spiralia</taxon>
        <taxon>Lophotrochozoa</taxon>
        <taxon>Mollusca</taxon>
        <taxon>Gastropoda</taxon>
        <taxon>Heterobranchia</taxon>
        <taxon>Euthyneura</taxon>
        <taxon>Panpulmonata</taxon>
        <taxon>Sacoglossa</taxon>
        <taxon>Placobranchoidea</taxon>
        <taxon>Plakobranchidae</taxon>
        <taxon>Elysia</taxon>
    </lineage>
</organism>
<feature type="region of interest" description="Disordered" evidence="1">
    <location>
        <begin position="36"/>
        <end position="60"/>
    </location>
</feature>
<evidence type="ECO:0000313" key="4">
    <source>
        <dbReference type="Proteomes" id="UP000271974"/>
    </source>
</evidence>
<keyword evidence="4" id="KW-1185">Reference proteome</keyword>
<reference evidence="3 4" key="1">
    <citation type="submission" date="2019-01" db="EMBL/GenBank/DDBJ databases">
        <title>A draft genome assembly of the solar-powered sea slug Elysia chlorotica.</title>
        <authorList>
            <person name="Cai H."/>
            <person name="Li Q."/>
            <person name="Fang X."/>
            <person name="Li J."/>
            <person name="Curtis N.E."/>
            <person name="Altenburger A."/>
            <person name="Shibata T."/>
            <person name="Feng M."/>
            <person name="Maeda T."/>
            <person name="Schwartz J.A."/>
            <person name="Shigenobu S."/>
            <person name="Lundholm N."/>
            <person name="Nishiyama T."/>
            <person name="Yang H."/>
            <person name="Hasebe M."/>
            <person name="Li S."/>
            <person name="Pierce S.K."/>
            <person name="Wang J."/>
        </authorList>
    </citation>
    <scope>NUCLEOTIDE SEQUENCE [LARGE SCALE GENOMIC DNA]</scope>
    <source>
        <strain evidence="3">EC2010</strain>
        <tissue evidence="3">Whole organism of an adult</tissue>
    </source>
</reference>
<name>A0A3S1B6U1_ELYCH</name>
<protein>
    <submittedName>
        <fullName evidence="3">Uncharacterized protein</fullName>
    </submittedName>
</protein>
<evidence type="ECO:0000256" key="2">
    <source>
        <dbReference type="SAM" id="Phobius"/>
    </source>
</evidence>
<feature type="transmembrane region" description="Helical" evidence="2">
    <location>
        <begin position="177"/>
        <end position="202"/>
    </location>
</feature>
<evidence type="ECO:0000313" key="3">
    <source>
        <dbReference type="EMBL" id="RUS81170.1"/>
    </source>
</evidence>
<dbReference type="AlphaFoldDB" id="A0A3S1B6U1"/>
<dbReference type="Proteomes" id="UP000271974">
    <property type="component" value="Unassembled WGS sequence"/>
</dbReference>
<comment type="caution">
    <text evidence="3">The sequence shown here is derived from an EMBL/GenBank/DDBJ whole genome shotgun (WGS) entry which is preliminary data.</text>
</comment>
<keyword evidence="2" id="KW-0812">Transmembrane</keyword>
<evidence type="ECO:0000256" key="1">
    <source>
        <dbReference type="SAM" id="MobiDB-lite"/>
    </source>
</evidence>
<gene>
    <name evidence="3" type="ORF">EGW08_011078</name>
</gene>
<dbReference type="EMBL" id="RQTK01000352">
    <property type="protein sequence ID" value="RUS81170.1"/>
    <property type="molecule type" value="Genomic_DNA"/>
</dbReference>